<dbReference type="RefSeq" id="WP_094925518.1">
    <property type="nucleotide sequence ID" value="NZ_NPIA01000006.1"/>
</dbReference>
<reference evidence="1 2" key="2">
    <citation type="submission" date="2017-09" db="EMBL/GenBank/DDBJ databases">
        <title>Bacillus patelloidae sp. nov., isolated from the intestinal tract of a marine limpet.</title>
        <authorList>
            <person name="Liu R."/>
            <person name="Dong C."/>
            <person name="Shao Z."/>
        </authorList>
    </citation>
    <scope>NUCLEOTIDE SEQUENCE [LARGE SCALE GENOMIC DNA]</scope>
    <source>
        <strain evidence="1 2">SA5d-4</strain>
    </source>
</reference>
<dbReference type="AlphaFoldDB" id="A0A263BS12"/>
<name>A0A263BS12_9BACI</name>
<accession>A0A263BS12</accession>
<comment type="caution">
    <text evidence="1">The sequence shown here is derived from an EMBL/GenBank/DDBJ whole genome shotgun (WGS) entry which is preliminary data.</text>
</comment>
<protein>
    <recommendedName>
        <fullName evidence="3">Cell wall-binding repeat 2 family protein</fullName>
    </recommendedName>
</protein>
<sequence length="642" mass="71627">MMAKKILLPLLIFIFTISLFSFPSDSTAVGDYYRIAGSNRITTAIEISRHVTQSPNVVILARSDDPADALAAASIAGYHNAPILLTKTNKLSDYVIAELNSLQVYDVFILGGSKAISNEVEAELKQLGYRVTRFAGSSRFETAAKINNHLASEKNLYEGEGPNTPKKDKAIIVNGYTVADALSASSNAAINAIPIYLSKKSHLPIELPSYVKEVTIYGGEGVISKEVYDSLVAKGLKVTRIGGKNRFDTNIKSLDPSNGENIILVRGTSVSLTKEDYPDAVASSALAKKLNANIVLVHPTKPIAEVVEHFSKNRYVNIYVLGGESAVSSDVAINSTAFVDTTLSFLIEDGINDSVIHPTEPIIYYTAKNVNLLWYMNFETGESDYIWFSRNPESLYFANGKLYVALHTGQRSNYWNVESQLGSVAIIDPVTFQVEKEMELNLDPYDIVIDKNGILYVSSGSGQWTDIRSYDTTTEEQLSRMRIYSKQYIQLDPSETHIYTVDWSTIEIYTIDSGKLIEVNEDNRNYEGHYIVPDGTLDFSPDGKYMFNNSGNIFHTDSLYHYKQLEYEYADIGFDETYNLFMIGRKGLILFYDYDTFEIVSAISTIGEVDSLHLNNNYIVSLTKFTDPQTEEITYGVEVFPK</sequence>
<dbReference type="InterPro" id="IPR011044">
    <property type="entry name" value="Quino_amine_DH_bsu"/>
</dbReference>
<gene>
    <name evidence="1" type="ORF">CIB95_12060</name>
</gene>
<evidence type="ECO:0008006" key="3">
    <source>
        <dbReference type="Google" id="ProtNLM"/>
    </source>
</evidence>
<dbReference type="SUPFAM" id="SSF50969">
    <property type="entry name" value="YVTN repeat-like/Quinoprotein amine dehydrogenase"/>
    <property type="match status" value="1"/>
</dbReference>
<dbReference type="PANTHER" id="PTHR30032:SF8">
    <property type="entry name" value="GERMINATION-SPECIFIC N-ACETYLMURAMOYL-L-ALANINE AMIDASE"/>
    <property type="match status" value="1"/>
</dbReference>
<dbReference type="InterPro" id="IPR007253">
    <property type="entry name" value="Cell_wall-bd_2"/>
</dbReference>
<dbReference type="EMBL" id="NPIA01000006">
    <property type="protein sequence ID" value="OZM56503.1"/>
    <property type="molecule type" value="Genomic_DNA"/>
</dbReference>
<dbReference type="Pfam" id="PF04122">
    <property type="entry name" value="CW_binding_2"/>
    <property type="match status" value="3"/>
</dbReference>
<proteinExistence type="predicted"/>
<dbReference type="PANTHER" id="PTHR30032">
    <property type="entry name" value="N-ACETYLMURAMOYL-L-ALANINE AMIDASE-RELATED"/>
    <property type="match status" value="1"/>
</dbReference>
<dbReference type="InterPro" id="IPR015943">
    <property type="entry name" value="WD40/YVTN_repeat-like_dom_sf"/>
</dbReference>
<dbReference type="Gene3D" id="2.130.10.10">
    <property type="entry name" value="YVTN repeat-like/Quinoprotein amine dehydrogenase"/>
    <property type="match status" value="1"/>
</dbReference>
<dbReference type="InterPro" id="IPR051922">
    <property type="entry name" value="Bact_Sporulation_Assoc"/>
</dbReference>
<dbReference type="Gene3D" id="3.40.50.12090">
    <property type="match status" value="3"/>
</dbReference>
<dbReference type="Proteomes" id="UP000217083">
    <property type="component" value="Unassembled WGS sequence"/>
</dbReference>
<evidence type="ECO:0000313" key="2">
    <source>
        <dbReference type="Proteomes" id="UP000217083"/>
    </source>
</evidence>
<reference evidence="2" key="1">
    <citation type="submission" date="2017-08" db="EMBL/GenBank/DDBJ databases">
        <authorList>
            <person name="Huang Z."/>
        </authorList>
    </citation>
    <scope>NUCLEOTIDE SEQUENCE [LARGE SCALE GENOMIC DNA]</scope>
    <source>
        <strain evidence="2">SA5d-4</strain>
    </source>
</reference>
<evidence type="ECO:0000313" key="1">
    <source>
        <dbReference type="EMBL" id="OZM56503.1"/>
    </source>
</evidence>
<keyword evidence="2" id="KW-1185">Reference proteome</keyword>
<organism evidence="1 2">
    <name type="scientific">Lottiidibacillus patelloidae</name>
    <dbReference type="NCBI Taxonomy" id="2670334"/>
    <lineage>
        <taxon>Bacteria</taxon>
        <taxon>Bacillati</taxon>
        <taxon>Bacillota</taxon>
        <taxon>Bacilli</taxon>
        <taxon>Bacillales</taxon>
        <taxon>Bacillaceae</taxon>
        <taxon>Lottiidibacillus</taxon>
    </lineage>
</organism>